<dbReference type="Pfam" id="PF01012">
    <property type="entry name" value="ETF"/>
    <property type="match status" value="1"/>
</dbReference>
<dbReference type="GO" id="GO:0033539">
    <property type="term" value="P:fatty acid beta-oxidation using acyl-CoA dehydrogenase"/>
    <property type="evidence" value="ECO:0007669"/>
    <property type="project" value="TreeGrafter"/>
</dbReference>
<feature type="binding site" evidence="10">
    <location>
        <begin position="279"/>
        <end position="283"/>
    </location>
    <ligand>
        <name>FAD</name>
        <dbReference type="ChEBI" id="CHEBI:57692"/>
    </ligand>
</feature>
<dbReference type="SUPFAM" id="SSF52467">
    <property type="entry name" value="DHS-like NAD/FAD-binding domain"/>
    <property type="match status" value="1"/>
</dbReference>
<dbReference type="OrthoDB" id="1715808at2759"/>
<comment type="caution">
    <text evidence="13">The sequence shown here is derived from an EMBL/GenBank/DDBJ whole genome shotgun (WGS) entry which is preliminary data.</text>
</comment>
<feature type="domain" description="Electron transfer flavoprotein alpha/beta-subunit N-terminal" evidence="12">
    <location>
        <begin position="37"/>
        <end position="219"/>
    </location>
</feature>
<dbReference type="Gene3D" id="3.40.50.1220">
    <property type="entry name" value="TPP-binding domain"/>
    <property type="match status" value="1"/>
</dbReference>
<dbReference type="GO" id="GO:0009055">
    <property type="term" value="F:electron transfer activity"/>
    <property type="evidence" value="ECO:0007669"/>
    <property type="project" value="InterPro"/>
</dbReference>
<comment type="function">
    <text evidence="8 9">The electron transfer flavoprotein serves as a specific electron acceptor for several dehydrogenases, including five acyl-CoA dehydrogenases, glutaryl-CoA and sarcosine dehydrogenase. It transfers the electrons to the main mitochondrial respiratory chain via ETF-ubiquinone oxidoreductase (ETF dehydrogenase).</text>
</comment>
<evidence type="ECO:0000256" key="8">
    <source>
        <dbReference type="ARBA" id="ARBA00025416"/>
    </source>
</evidence>
<dbReference type="InterPro" id="IPR033947">
    <property type="entry name" value="ETF_alpha_N"/>
</dbReference>
<sequence>MISIARPSVLRAARSQLYPSRAVHETRFSAFARLLSTLAVLEQRNGKLQPSSLSAIAAAQKLGGSITGFVAGSGVKATAAAEAAKIKGLEKVVAVENDAYEKGLPENFAPLLVENIKKGGYTHVIAGHSAFGKNLLPRVAALLDVQQVSDITAIESEDTFVRPIYAGNAILTVQSEDPIKVITVRGTAFQGAETEGGSAEIVDGADPQAPSPTEWVSEDLAKSDRPDLATASRVVSGGRGLKSKEDFDRLIPPLADALGAAIGASRAAVDSGFADNSLQVGQTGKNVAPQLYLCAGISGAIQHLAGMKDSKVIAAINKDPEAPIFQVADVGLVGDLFEKVPELTEKLKK</sequence>
<dbReference type="PANTHER" id="PTHR43153:SF1">
    <property type="entry name" value="ELECTRON TRANSFER FLAVOPROTEIN SUBUNIT ALPHA, MITOCHONDRIAL"/>
    <property type="match status" value="1"/>
</dbReference>
<dbReference type="EMBL" id="LASV01000133">
    <property type="protein sequence ID" value="KKA22646.1"/>
    <property type="molecule type" value="Genomic_DNA"/>
</dbReference>
<feature type="binding site" evidence="10">
    <location>
        <begin position="265"/>
        <end position="266"/>
    </location>
    <ligand>
        <name>FAD</name>
        <dbReference type="ChEBI" id="CHEBI:57692"/>
    </ligand>
</feature>
<evidence type="ECO:0000256" key="11">
    <source>
        <dbReference type="SAM" id="MobiDB-lite"/>
    </source>
</evidence>
<dbReference type="InterPro" id="IPR014730">
    <property type="entry name" value="ETF_a/b_N"/>
</dbReference>
<dbReference type="Proteomes" id="UP000053958">
    <property type="component" value="Unassembled WGS sequence"/>
</dbReference>
<evidence type="ECO:0000256" key="4">
    <source>
        <dbReference type="ARBA" id="ARBA00022448"/>
    </source>
</evidence>
<evidence type="ECO:0000256" key="1">
    <source>
        <dbReference type="ARBA" id="ARBA00004305"/>
    </source>
</evidence>
<evidence type="ECO:0000256" key="7">
    <source>
        <dbReference type="ARBA" id="ARBA00022982"/>
    </source>
</evidence>
<dbReference type="InterPro" id="IPR014731">
    <property type="entry name" value="ETF_asu_C"/>
</dbReference>
<dbReference type="PIRSF" id="PIRSF000089">
    <property type="entry name" value="Electra_flavoP_a"/>
    <property type="match status" value="1"/>
</dbReference>
<dbReference type="STRING" id="1408163.A0A0F4YXV2"/>
<keyword evidence="14" id="KW-1185">Reference proteome</keyword>
<reference evidence="13 14" key="1">
    <citation type="submission" date="2015-04" db="EMBL/GenBank/DDBJ databases">
        <authorList>
            <person name="Heijne W.H."/>
            <person name="Fedorova N.D."/>
            <person name="Nierman W.C."/>
            <person name="Vollebregt A.W."/>
            <person name="Zhao Z."/>
            <person name="Wu L."/>
            <person name="Kumar M."/>
            <person name="Stam H."/>
            <person name="van den Berg M.A."/>
            <person name="Pel H.J."/>
        </authorList>
    </citation>
    <scope>NUCLEOTIDE SEQUENCE [LARGE SCALE GENOMIC DNA]</scope>
    <source>
        <strain evidence="13 14">CBS 393.64</strain>
    </source>
</reference>
<gene>
    <name evidence="13" type="ORF">T310_3328</name>
</gene>
<dbReference type="GO" id="GO:0050660">
    <property type="term" value="F:flavin adenine dinucleotide binding"/>
    <property type="evidence" value="ECO:0007669"/>
    <property type="project" value="InterPro"/>
</dbReference>
<evidence type="ECO:0000313" key="14">
    <source>
        <dbReference type="Proteomes" id="UP000053958"/>
    </source>
</evidence>
<feature type="region of interest" description="Disordered" evidence="11">
    <location>
        <begin position="193"/>
        <end position="213"/>
    </location>
</feature>
<evidence type="ECO:0000256" key="9">
    <source>
        <dbReference type="PIRNR" id="PIRNR000089"/>
    </source>
</evidence>
<evidence type="ECO:0000256" key="5">
    <source>
        <dbReference type="ARBA" id="ARBA00022630"/>
    </source>
</evidence>
<evidence type="ECO:0000256" key="2">
    <source>
        <dbReference type="ARBA" id="ARBA00005817"/>
    </source>
</evidence>
<dbReference type="SMART" id="SM00893">
    <property type="entry name" value="ETF"/>
    <property type="match status" value="1"/>
</dbReference>
<keyword evidence="6 9" id="KW-0274">FAD</keyword>
<dbReference type="RefSeq" id="XP_013329258.1">
    <property type="nucleotide sequence ID" value="XM_013473804.1"/>
</dbReference>
<dbReference type="AlphaFoldDB" id="A0A0F4YXV2"/>
<feature type="binding site" evidence="10">
    <location>
        <position position="317"/>
    </location>
    <ligand>
        <name>FAD</name>
        <dbReference type="ChEBI" id="CHEBI:57692"/>
    </ligand>
</feature>
<name>A0A0F4YXV2_RASE3</name>
<dbReference type="InterPro" id="IPR014729">
    <property type="entry name" value="Rossmann-like_a/b/a_fold"/>
</dbReference>
<feature type="binding site" evidence="10">
    <location>
        <position position="239"/>
    </location>
    <ligand>
        <name>FAD</name>
        <dbReference type="ChEBI" id="CHEBI:57692"/>
    </ligand>
</feature>
<organism evidence="13 14">
    <name type="scientific">Rasamsonia emersonii (strain ATCC 16479 / CBS 393.64 / IMI 116815)</name>
    <dbReference type="NCBI Taxonomy" id="1408163"/>
    <lineage>
        <taxon>Eukaryota</taxon>
        <taxon>Fungi</taxon>
        <taxon>Dikarya</taxon>
        <taxon>Ascomycota</taxon>
        <taxon>Pezizomycotina</taxon>
        <taxon>Eurotiomycetes</taxon>
        <taxon>Eurotiomycetidae</taxon>
        <taxon>Eurotiales</taxon>
        <taxon>Trichocomaceae</taxon>
        <taxon>Rasamsonia</taxon>
    </lineage>
</organism>
<dbReference type="PANTHER" id="PTHR43153">
    <property type="entry name" value="ELECTRON TRANSFER FLAVOPROTEIN ALPHA"/>
    <property type="match status" value="1"/>
</dbReference>
<dbReference type="SUPFAM" id="SSF52402">
    <property type="entry name" value="Adenine nucleotide alpha hydrolases-like"/>
    <property type="match status" value="1"/>
</dbReference>
<dbReference type="GO" id="GO:0005759">
    <property type="term" value="C:mitochondrial matrix"/>
    <property type="evidence" value="ECO:0007669"/>
    <property type="project" value="UniProtKB-SubCell"/>
</dbReference>
<dbReference type="GeneID" id="25315678"/>
<evidence type="ECO:0000259" key="12">
    <source>
        <dbReference type="SMART" id="SM00893"/>
    </source>
</evidence>
<comment type="subcellular location">
    <subcellularLocation>
        <location evidence="1 9">Mitochondrion matrix</location>
    </subcellularLocation>
</comment>
<keyword evidence="5 9" id="KW-0285">Flavoprotein</keyword>
<evidence type="ECO:0000256" key="3">
    <source>
        <dbReference type="ARBA" id="ARBA00011355"/>
    </source>
</evidence>
<dbReference type="CDD" id="cd01715">
    <property type="entry name" value="ETF_alpha"/>
    <property type="match status" value="1"/>
</dbReference>
<evidence type="ECO:0000256" key="10">
    <source>
        <dbReference type="PIRSR" id="PIRSR000089-1"/>
    </source>
</evidence>
<proteinExistence type="inferred from homology"/>
<comment type="similarity">
    <text evidence="2 9">Belongs to the ETF alpha-subunit/FixB family.</text>
</comment>
<keyword evidence="7 9" id="KW-0249">Electron transport</keyword>
<evidence type="ECO:0000256" key="6">
    <source>
        <dbReference type="ARBA" id="ARBA00022827"/>
    </source>
</evidence>
<accession>A0A0F4YXV2</accession>
<dbReference type="Pfam" id="PF00766">
    <property type="entry name" value="ETF_alpha"/>
    <property type="match status" value="1"/>
</dbReference>
<comment type="subunit">
    <text evidence="3 9">Heterodimer of an alpha and a beta subunit.</text>
</comment>
<keyword evidence="4 9" id="KW-0813">Transport</keyword>
<protein>
    <recommendedName>
        <fullName evidence="9">Probable electron transfer flavoprotein subunit alpha</fullName>
    </recommendedName>
</protein>
<dbReference type="FunFam" id="3.40.50.1220:FF:000001">
    <property type="entry name" value="Electron transfer flavoprotein, alpha subunit"/>
    <property type="match status" value="1"/>
</dbReference>
<dbReference type="FunFam" id="3.40.50.620:FF:000041">
    <property type="entry name" value="Electron transfer flavoprotein alpha subunit"/>
    <property type="match status" value="1"/>
</dbReference>
<evidence type="ECO:0000313" key="13">
    <source>
        <dbReference type="EMBL" id="KKA22646.1"/>
    </source>
</evidence>
<dbReference type="InterPro" id="IPR001308">
    <property type="entry name" value="ETF_a/FixB"/>
</dbReference>
<keyword evidence="9" id="KW-0496">Mitochondrion</keyword>
<feature type="binding site" evidence="10">
    <location>
        <begin position="296"/>
        <end position="303"/>
    </location>
    <ligand>
        <name>FAD</name>
        <dbReference type="ChEBI" id="CHEBI:57692"/>
    </ligand>
</feature>
<dbReference type="InterPro" id="IPR029035">
    <property type="entry name" value="DHS-like_NAD/FAD-binding_dom"/>
</dbReference>
<dbReference type="Gene3D" id="3.40.50.620">
    <property type="entry name" value="HUPs"/>
    <property type="match status" value="1"/>
</dbReference>
<comment type="cofactor">
    <cofactor evidence="9 10">
        <name>FAD</name>
        <dbReference type="ChEBI" id="CHEBI:57692"/>
    </cofactor>
    <text evidence="9 10">Binds 1 FAD per dimer.</text>
</comment>